<keyword evidence="8" id="KW-0311">Gluconate utilization</keyword>
<sequence>MHPSLSALVVMGVAGCGKTSIAHALAASIGGRFIEGDAFHPAANVEKMTRGIALTDGDRIGWLDSLAAELARAAAAGERPVLACSALKRRYRDRLRASGASLGFVYLEVNKQQALTRMAQRSGHFMPVSLVDSQFADLEPPAKEPLTLSLDASHPVDAIVARALAWYEEAGPATQFVVAC</sequence>
<dbReference type="NCBIfam" id="TIGR01313">
    <property type="entry name" value="therm_gnt_kin"/>
    <property type="match status" value="1"/>
</dbReference>
<dbReference type="InterPro" id="IPR027417">
    <property type="entry name" value="P-loop_NTPase"/>
</dbReference>
<keyword evidence="5 10" id="KW-0547">Nucleotide-binding</keyword>
<dbReference type="CDD" id="cd02021">
    <property type="entry name" value="GntK"/>
    <property type="match status" value="1"/>
</dbReference>
<evidence type="ECO:0000256" key="5">
    <source>
        <dbReference type="ARBA" id="ARBA00022741"/>
    </source>
</evidence>
<dbReference type="SUPFAM" id="SSF52540">
    <property type="entry name" value="P-loop containing nucleoside triphosphate hydrolases"/>
    <property type="match status" value="1"/>
</dbReference>
<evidence type="ECO:0000256" key="10">
    <source>
        <dbReference type="RuleBase" id="RU363066"/>
    </source>
</evidence>
<evidence type="ECO:0000256" key="2">
    <source>
        <dbReference type="ARBA" id="ARBA00008420"/>
    </source>
</evidence>
<dbReference type="RefSeq" id="WP_121277042.1">
    <property type="nucleotide sequence ID" value="NZ_RBZV01000002.1"/>
</dbReference>
<dbReference type="OrthoDB" id="9795716at2"/>
<evidence type="ECO:0000256" key="8">
    <source>
        <dbReference type="ARBA" id="ARBA00023064"/>
    </source>
</evidence>
<keyword evidence="6 10" id="KW-0418">Kinase</keyword>
<dbReference type="Gene3D" id="3.40.50.300">
    <property type="entry name" value="P-loop containing nucleotide triphosphate hydrolases"/>
    <property type="match status" value="1"/>
</dbReference>
<evidence type="ECO:0000256" key="9">
    <source>
        <dbReference type="ARBA" id="ARBA00048090"/>
    </source>
</evidence>
<dbReference type="EMBL" id="RBZV01000002">
    <property type="protein sequence ID" value="RKP50957.1"/>
    <property type="molecule type" value="Genomic_DNA"/>
</dbReference>
<dbReference type="AlphaFoldDB" id="A0A494XJQ5"/>
<keyword evidence="12" id="KW-1185">Reference proteome</keyword>
<evidence type="ECO:0000256" key="4">
    <source>
        <dbReference type="ARBA" id="ARBA00022679"/>
    </source>
</evidence>
<evidence type="ECO:0000256" key="3">
    <source>
        <dbReference type="ARBA" id="ARBA00012054"/>
    </source>
</evidence>
<organism evidence="11 12">
    <name type="scientific">Trinickia fusca</name>
    <dbReference type="NCBI Taxonomy" id="2419777"/>
    <lineage>
        <taxon>Bacteria</taxon>
        <taxon>Pseudomonadati</taxon>
        <taxon>Pseudomonadota</taxon>
        <taxon>Betaproteobacteria</taxon>
        <taxon>Burkholderiales</taxon>
        <taxon>Burkholderiaceae</taxon>
        <taxon>Trinickia</taxon>
    </lineage>
</organism>
<protein>
    <recommendedName>
        <fullName evidence="3 10">Gluconokinase</fullName>
        <ecNumber evidence="3 10">2.7.1.12</ecNumber>
    </recommendedName>
</protein>
<dbReference type="GO" id="GO:0046316">
    <property type="term" value="F:gluconokinase activity"/>
    <property type="evidence" value="ECO:0007669"/>
    <property type="project" value="UniProtKB-EC"/>
</dbReference>
<evidence type="ECO:0000313" key="12">
    <source>
        <dbReference type="Proteomes" id="UP000280434"/>
    </source>
</evidence>
<accession>A0A494XJQ5</accession>
<evidence type="ECO:0000256" key="7">
    <source>
        <dbReference type="ARBA" id="ARBA00022840"/>
    </source>
</evidence>
<dbReference type="Proteomes" id="UP000280434">
    <property type="component" value="Unassembled WGS sequence"/>
</dbReference>
<dbReference type="InterPro" id="IPR006001">
    <property type="entry name" value="Therm_gnt_kin"/>
</dbReference>
<dbReference type="EC" id="2.7.1.12" evidence="3 10"/>
<dbReference type="GO" id="GO:0019521">
    <property type="term" value="P:D-gluconate metabolic process"/>
    <property type="evidence" value="ECO:0007669"/>
    <property type="project" value="UniProtKB-KW"/>
</dbReference>
<evidence type="ECO:0000313" key="11">
    <source>
        <dbReference type="EMBL" id="RKP50957.1"/>
    </source>
</evidence>
<comment type="caution">
    <text evidence="11">The sequence shown here is derived from an EMBL/GenBank/DDBJ whole genome shotgun (WGS) entry which is preliminary data.</text>
</comment>
<name>A0A494XJQ5_9BURK</name>
<dbReference type="PANTHER" id="PTHR43442">
    <property type="entry name" value="GLUCONOKINASE-RELATED"/>
    <property type="match status" value="1"/>
</dbReference>
<gene>
    <name evidence="11" type="ORF">D7S89_07835</name>
</gene>
<evidence type="ECO:0000256" key="6">
    <source>
        <dbReference type="ARBA" id="ARBA00022777"/>
    </source>
</evidence>
<dbReference type="Pfam" id="PF13671">
    <property type="entry name" value="AAA_33"/>
    <property type="match status" value="1"/>
</dbReference>
<comment type="similarity">
    <text evidence="2 10">Belongs to the gluconokinase GntK/GntV family.</text>
</comment>
<comment type="pathway">
    <text evidence="1">Carbohydrate acid metabolism.</text>
</comment>
<dbReference type="GO" id="GO:0005737">
    <property type="term" value="C:cytoplasm"/>
    <property type="evidence" value="ECO:0007669"/>
    <property type="project" value="TreeGrafter"/>
</dbReference>
<dbReference type="FunFam" id="3.40.50.300:FF:000522">
    <property type="entry name" value="Gluconokinase"/>
    <property type="match status" value="1"/>
</dbReference>
<comment type="catalytic activity">
    <reaction evidence="9 10">
        <text>D-gluconate + ATP = 6-phospho-D-gluconate + ADP + H(+)</text>
        <dbReference type="Rhea" id="RHEA:19433"/>
        <dbReference type="ChEBI" id="CHEBI:15378"/>
        <dbReference type="ChEBI" id="CHEBI:18391"/>
        <dbReference type="ChEBI" id="CHEBI:30616"/>
        <dbReference type="ChEBI" id="CHEBI:58759"/>
        <dbReference type="ChEBI" id="CHEBI:456216"/>
        <dbReference type="EC" id="2.7.1.12"/>
    </reaction>
</comment>
<dbReference type="PANTHER" id="PTHR43442:SF3">
    <property type="entry name" value="GLUCONOKINASE-RELATED"/>
    <property type="match status" value="1"/>
</dbReference>
<dbReference type="GO" id="GO:0005524">
    <property type="term" value="F:ATP binding"/>
    <property type="evidence" value="ECO:0007669"/>
    <property type="project" value="UniProtKB-KW"/>
</dbReference>
<proteinExistence type="inferred from homology"/>
<keyword evidence="7 10" id="KW-0067">ATP-binding</keyword>
<evidence type="ECO:0000256" key="1">
    <source>
        <dbReference type="ARBA" id="ARBA00004761"/>
    </source>
</evidence>
<reference evidence="11 12" key="1">
    <citation type="submission" date="2018-10" db="EMBL/GenBank/DDBJ databases">
        <title>Paraburkholderia sp. 7MK8-2, isolated from soil.</title>
        <authorList>
            <person name="Gao Z.-H."/>
            <person name="Qiu L.-H."/>
        </authorList>
    </citation>
    <scope>NUCLEOTIDE SEQUENCE [LARGE SCALE GENOMIC DNA]</scope>
    <source>
        <strain evidence="11 12">7MK8-2</strain>
    </source>
</reference>
<keyword evidence="4 10" id="KW-0808">Transferase</keyword>